<dbReference type="AlphaFoldDB" id="B1FVX9"/>
<dbReference type="Proteomes" id="UP000005045">
    <property type="component" value="Unassembled WGS sequence"/>
</dbReference>
<evidence type="ECO:0000313" key="3">
    <source>
        <dbReference type="Proteomes" id="UP000005045"/>
    </source>
</evidence>
<accession>B1FVX9</accession>
<evidence type="ECO:0008006" key="4">
    <source>
        <dbReference type="Google" id="ProtNLM"/>
    </source>
</evidence>
<keyword evidence="3" id="KW-1185">Reference proteome</keyword>
<sequence>MSLHNVASLPFTLLNRGQLGAAGVLFFFYAVILAGMAKAIFEIANFAGVKARTGSATVIAKRIVPAHWEWETGGRYLTRAYVKEFEILDLIIEGRKMTYRPIPWIMERTTANSTEPVQFKAARFNSKIYITKFKYL</sequence>
<keyword evidence="1" id="KW-0812">Transmembrane</keyword>
<evidence type="ECO:0000256" key="1">
    <source>
        <dbReference type="SAM" id="Phobius"/>
    </source>
</evidence>
<keyword evidence="1" id="KW-0472">Membrane</keyword>
<proteinExistence type="predicted"/>
<dbReference type="OrthoDB" id="9095771at2"/>
<dbReference type="GeneID" id="97000553"/>
<evidence type="ECO:0000313" key="2">
    <source>
        <dbReference type="EMBL" id="EDT11599.1"/>
    </source>
</evidence>
<keyword evidence="1" id="KW-1133">Transmembrane helix</keyword>
<dbReference type="EMBL" id="ABLD01000003">
    <property type="protein sequence ID" value="EDT11599.1"/>
    <property type="molecule type" value="Genomic_DNA"/>
</dbReference>
<comment type="caution">
    <text evidence="2">The sequence shown here is derived from an EMBL/GenBank/DDBJ whole genome shotgun (WGS) entry which is preliminary data.</text>
</comment>
<dbReference type="RefSeq" id="WP_006047762.1">
    <property type="nucleotide sequence ID" value="NZ_ABLD01000003.1"/>
</dbReference>
<organism evidence="2 3">
    <name type="scientific">Paraburkholderia graminis (strain ATCC 700544 / DSM 17151 / LMG 18924 / NCIMB 13744 / C4D1M)</name>
    <dbReference type="NCBI Taxonomy" id="396598"/>
    <lineage>
        <taxon>Bacteria</taxon>
        <taxon>Pseudomonadati</taxon>
        <taxon>Pseudomonadota</taxon>
        <taxon>Betaproteobacteria</taxon>
        <taxon>Burkholderiales</taxon>
        <taxon>Burkholderiaceae</taxon>
        <taxon>Paraburkholderia</taxon>
    </lineage>
</organism>
<feature type="transmembrane region" description="Helical" evidence="1">
    <location>
        <begin position="20"/>
        <end position="41"/>
    </location>
</feature>
<gene>
    <name evidence="2" type="ORF">BgramDRAFT_1205</name>
</gene>
<protein>
    <recommendedName>
        <fullName evidence="4">Transmembrane protein</fullName>
    </recommendedName>
</protein>
<name>B1FVX9_PARG4</name>
<reference evidence="2 3" key="1">
    <citation type="submission" date="2008-03" db="EMBL/GenBank/DDBJ databases">
        <title>Sequencing of the draft genome and assembly of Burkholderia graminis C4D1M.</title>
        <authorList>
            <consortium name="US DOE Joint Genome Institute (JGI-PGF)"/>
            <person name="Copeland A."/>
            <person name="Lucas S."/>
            <person name="Lapidus A."/>
            <person name="Glavina del Rio T."/>
            <person name="Dalin E."/>
            <person name="Tice H."/>
            <person name="Bruce D."/>
            <person name="Goodwin L."/>
            <person name="Pitluck S."/>
            <person name="Larimer F."/>
            <person name="Land M.L."/>
            <person name="Hauser L."/>
            <person name="Tiedje J."/>
            <person name="Richardson P."/>
        </authorList>
    </citation>
    <scope>NUCLEOTIDE SEQUENCE [LARGE SCALE GENOMIC DNA]</scope>
    <source>
        <strain evidence="3">ATCC 700544 / DSM 17151 / LMG 18924 / NCIMB 13744 / C4D1M</strain>
    </source>
</reference>